<dbReference type="PANTHER" id="PTHR43775:SF51">
    <property type="entry name" value="INACTIVE PHENOLPHTHIOCEROL SYNTHESIS POLYKETIDE SYNTHASE TYPE I PKS1-RELATED"/>
    <property type="match status" value="1"/>
</dbReference>
<dbReference type="InterPro" id="IPR032821">
    <property type="entry name" value="PKS_assoc"/>
</dbReference>
<dbReference type="Pfam" id="PF00550">
    <property type="entry name" value="PP-binding"/>
    <property type="match status" value="2"/>
</dbReference>
<reference evidence="12 13" key="1">
    <citation type="submission" date="2018-11" db="EMBL/GenBank/DDBJ databases">
        <title>Whole genome sequence of Streptomyces paromomycinus NBRC 15454(T).</title>
        <authorList>
            <person name="Komaki H."/>
            <person name="Tamura T."/>
        </authorList>
    </citation>
    <scope>NUCLEOTIDE SEQUENCE [LARGE SCALE GENOMIC DNA]</scope>
    <source>
        <strain evidence="12 13">NBRC 15454</strain>
    </source>
</reference>
<dbReference type="InterPro" id="IPR014030">
    <property type="entry name" value="Ketoacyl_synth_N"/>
</dbReference>
<feature type="region of interest" description="Disordered" evidence="9">
    <location>
        <begin position="2386"/>
        <end position="2428"/>
    </location>
</feature>
<dbReference type="SMART" id="SM01294">
    <property type="entry name" value="PKS_PP_betabranch"/>
    <property type="match status" value="1"/>
</dbReference>
<dbReference type="SUPFAM" id="SSF55048">
    <property type="entry name" value="Probable ACP-binding domain of malonyl-CoA ACP transacylase"/>
    <property type="match status" value="2"/>
</dbReference>
<dbReference type="Pfam" id="PF16197">
    <property type="entry name" value="KAsynt_C_assoc"/>
    <property type="match status" value="2"/>
</dbReference>
<dbReference type="CDD" id="cd08953">
    <property type="entry name" value="KR_2_SDR_x"/>
    <property type="match status" value="1"/>
</dbReference>
<dbReference type="Gene3D" id="3.40.366.10">
    <property type="entry name" value="Malonyl-Coenzyme A Acyl Carrier Protein, domain 2"/>
    <property type="match status" value="2"/>
</dbReference>
<feature type="compositionally biased region" description="Low complexity" evidence="9">
    <location>
        <begin position="1406"/>
        <end position="1419"/>
    </location>
</feature>
<dbReference type="InterPro" id="IPR016036">
    <property type="entry name" value="Malonyl_transacylase_ACP-bd"/>
</dbReference>
<dbReference type="InterPro" id="IPR036736">
    <property type="entry name" value="ACP-like_sf"/>
</dbReference>
<accession>A0A401VUP0</accession>
<dbReference type="Pfam" id="PF00698">
    <property type="entry name" value="Acyl_transf_1"/>
    <property type="match status" value="2"/>
</dbReference>
<feature type="domain" description="Carrier" evidence="10">
    <location>
        <begin position="1419"/>
        <end position="1494"/>
    </location>
</feature>
<dbReference type="InterPro" id="IPR020841">
    <property type="entry name" value="PKS_Beta-ketoAc_synthase_dom"/>
</dbReference>
<evidence type="ECO:0000256" key="2">
    <source>
        <dbReference type="ARBA" id="ARBA00022553"/>
    </source>
</evidence>
<dbReference type="InterPro" id="IPR013968">
    <property type="entry name" value="PKS_KR"/>
</dbReference>
<evidence type="ECO:0000313" key="13">
    <source>
        <dbReference type="Proteomes" id="UP000286746"/>
    </source>
</evidence>
<dbReference type="InterPro" id="IPR014043">
    <property type="entry name" value="Acyl_transferase_dom"/>
</dbReference>
<evidence type="ECO:0000256" key="9">
    <source>
        <dbReference type="SAM" id="MobiDB-lite"/>
    </source>
</evidence>
<dbReference type="PROSITE" id="PS50075">
    <property type="entry name" value="CARRIER"/>
    <property type="match status" value="2"/>
</dbReference>
<dbReference type="Pfam" id="PF00975">
    <property type="entry name" value="Thioesterase"/>
    <property type="match status" value="1"/>
</dbReference>
<keyword evidence="5" id="KW-0443">Lipid metabolism</keyword>
<protein>
    <submittedName>
        <fullName evidence="12">Hybrid non-ribosomal peptide synthetase/type I polyketide synthase</fullName>
    </submittedName>
</protein>
<keyword evidence="1" id="KW-0596">Phosphopantetheine</keyword>
<evidence type="ECO:0000259" key="10">
    <source>
        <dbReference type="PROSITE" id="PS50075"/>
    </source>
</evidence>
<keyword evidence="8" id="KW-0012">Acyltransferase</keyword>
<feature type="region of interest" description="Disordered" evidence="9">
    <location>
        <begin position="1389"/>
        <end position="1419"/>
    </location>
</feature>
<dbReference type="Pfam" id="PF00109">
    <property type="entry name" value="ketoacyl-synt"/>
    <property type="match status" value="2"/>
</dbReference>
<dbReference type="FunFam" id="3.40.47.10:FF:000042">
    <property type="entry name" value="Polyketide synthase Pks13"/>
    <property type="match status" value="2"/>
</dbReference>
<feature type="domain" description="Ketosynthase family 3 (KS3)" evidence="11">
    <location>
        <begin position="1513"/>
        <end position="1935"/>
    </location>
</feature>
<dbReference type="EMBL" id="BHZD01000001">
    <property type="protein sequence ID" value="GCD40790.1"/>
    <property type="molecule type" value="Genomic_DNA"/>
</dbReference>
<dbReference type="InterPro" id="IPR016035">
    <property type="entry name" value="Acyl_Trfase/lysoPLipase"/>
</dbReference>
<evidence type="ECO:0000256" key="8">
    <source>
        <dbReference type="ARBA" id="ARBA00023315"/>
    </source>
</evidence>
<dbReference type="Gene3D" id="3.40.50.720">
    <property type="entry name" value="NAD(P)-binding Rossmann-like Domain"/>
    <property type="match status" value="1"/>
</dbReference>
<keyword evidence="4" id="KW-0276">Fatty acid metabolism</keyword>
<dbReference type="Gene3D" id="3.30.70.3290">
    <property type="match status" value="2"/>
</dbReference>
<dbReference type="InterPro" id="IPR006162">
    <property type="entry name" value="Ppantetheine_attach_site"/>
</dbReference>
<sequence length="2743" mass="291156">MSDERAIAVVGLGLRAPGAADPEEFWRNLLAGTESVSALDDDDVVAAHGDATVLADPGLVRAGGILVGIEEFDAGYFGFTPREAELMDPQQRFLLEVAVEALEDAGCDPARCKDAIGVFLGIGRSGYFLHHLLPRTDLLASFARQISLFNDKDFAATQVSHRLGLTGPSMTIGTACSTSLVSVHQACRSLYDFECDVALAGGATINVLQRGGYTYQEGGIFSPDGHCRPFDADAQGTVGGSGVGLVVLKRLSDAVQDGDAIRAVIRGSAVNNDGADKVGFTAPSVRGQANVVYEAQQLAGVSADSIGYVEAHGTGTRLGDPIEVAALTEAFAASTSRRGFCALGSVKSSVGHLDSAAGIAGFIKAVLSVERGLIPPSPYFRKPNPEIDFSSGPFFVNAEVREWPEAPGGGPRRAGVSSFGMGGTNVHVIVEQPPAVDADTEPPAEHGWEVLVTSGKSAKALSGQRARLAEHLRREPAQPLSDAAFTLQTGRGQFEHRAAAVVRTAGDGATAFGPGHGVLTGVAGADVPVAFLFAGQGSQFPGMGQELHEREEVFREVFGQCARVAADELGEDLGSLVYGDTAEAAERLRETRVQQPALFAVQVAMAEQWRAWGVEPCAMLGHSLGEYVAATVAGVWSLPDAVRLVSARGELMQRQARGGMLVVSLGEEEAKRLAVAEGCVVAAVNSPGQVVLSGTQEAIDRAASVLAERGVRHRRLVTSHAFHSPLMEPMLAEFEARLAGVEMTAPRIPFLSNVTGEWITAEQAVSPAYWAGHVRAAVRFSDGAARLLADEPEALLLEVGPGTAASALVGAQEHARERVVVASMRHAMDARSDGQATREALARLWVNGAAVDWTALYHGRTPRRVPLPTYAFDTQRHWIERKPEGAAARTARLFRPVFRPAPLPAQATALVGERWLVFTDESGIGARWTARLRELGAHVVSVAAGSSYARTERDAFRIRPEAPEDFDTLVGALQTPPDAQETSEAAGVWNILYLWAIDTAADVDQARVVALDAPVHLARALGLHRSDHPTRLAVITRDLARVDGREQDDRTATPPTRALVLGPVKTLPLEYPSLTAAALDFEDAEADVRPAVDELAASLPDAFVAYRGGIRHAERVESTASPKVPDRAQEGTHQPGRSLRPQGVYLITGGLGGIGRAVAAWLARTYAARLVLTARTPLPPREQWAALEDDPAADAEVRHRVGAVRELEAAGAEVHVEAFDVADPVALGEAVTRAESQFGPIEGVIHAAGVAGGGLAQFQQAEAMRRVLAPKVDGTLALTSVFRDRSLEFFAVFSSTGALLGSLGQVDYCAANAFLDAWAESADAPEHAVAIAWDTWRGVGMASAERLPTAVLEAHAHHEPSGFTAADALAAIEPALFGGHPRVVVSTESLPGRLERGTKRHRNRQPEQAAEAAAAPEAQSRTDIENTLIDIWRNLFGRAQIDTHANFFELGGDSLLLIEAGRQIKERLHASLSVADLFSYPTIARLAGHLAPAPAAPQRAGAPVTAVRGTADDDAVAVIGMSARFPGARTVEDFWDNLVNGVESLVPTAEPPESAAGIGSRYVPVAGTPDGVDLFDPAFFGFTPREAELMDPQQRLLLMCAHEALEDSGYAPHEQPGQVAVYTGVSMSSYLLNNLVPHRSGERIDPTLVGLGNDKDFASSMISYRLNLRGPSVSVSTACSTSLVAIAHACRTLSSGECDMALAGGAKVRAPERSGYWHQEGGILSPDGHCRPFDADARGTVFSSGAGMVVLKRLSDALRDGDRVRAVIRGSAVNNDGADKVGFTAPSVRGQADVIAEAQRLAGVPADSIGYVEAHGTGTRLGDPIEVAALAEAFAASTSRRGFCALGSVKSNVGHLDSAAGIAGFIKAVLSVERGVIPPSLHFRKPNPEIDFASGPFFVNAEARQWPGTPGEEPRRAGVSSFGMGGTNAHVIVEQPPVPDTESSGPDEDGWQALITSAKSAAALSGQRTRLAGHLDRAPEQLLPDVAFTLQTGRGQYEHRAAAVVRTATEGAQVFADGDGLLTGVAGTNAPVAYVFAGQGSQYPGMGRKLYERENVFREVVEQCAEVAKEELGEDLCTLLYEEPEDESATRLAQTRLQQPALFAMQVAMAKQWRAWGVEPCAMLGHSLGEYVAATVAGVWSLPDAVRLVCARGELMQRQQRGSMLAVPLNEKEAARLADAEGCVVAAVNSPHQAALSGPEEAIDRAAGVLAERGVRHRRLATSHAFHSPLMAPMLAEFEERLVRVESKPPAVPFLSNITGEWITAEQATSPAYWAEHVRATVRFSDGAARLLADEPEALLLEVGPGTAAGALVGEQPQARERVLIASMRHRKDVRDDAQAAREALARLWVNGARVNWPALHKGRAPRRVPLPTYAFDTRRYWIEAPGRPTASADPQPAPRSTTAPPAQPRTTKAYPRPDLSTAYATPRSETETRIVSALEAALGVSPVGIHDDFFELGGSSLLALQVVARAGADFGVDLPGHAVLDAPTAARLAELVDAAPAPGRPAAVDGPRSLVLLNRGDDSRTPLFLLHPVGGSVYLYRELAHRLPSERPVYGFESAGLAAGTAPLRTVEEMAVRYLLELRATRPTGPYALGGSSFGGLVALEMAQRLTAAGEDVRLLTLFDTPGPGQMPPTGQPEADLSAFVPEVAEDTTIAYVRRVSDVYRANEEALHAYRPRPYPGSILYFLAEERREVIDPERPDSAWVPLARGGLTTHRVPGNHVTMLAPEHVAPLARIVADQLP</sequence>
<evidence type="ECO:0000313" key="12">
    <source>
        <dbReference type="EMBL" id="GCD40790.1"/>
    </source>
</evidence>
<evidence type="ECO:0000256" key="1">
    <source>
        <dbReference type="ARBA" id="ARBA00022450"/>
    </source>
</evidence>
<dbReference type="InterPro" id="IPR020802">
    <property type="entry name" value="TesA-like"/>
</dbReference>
<gene>
    <name evidence="12" type="ORF">GKJPGBOP_00443</name>
</gene>
<dbReference type="SUPFAM" id="SSF53901">
    <property type="entry name" value="Thiolase-like"/>
    <property type="match status" value="2"/>
</dbReference>
<feature type="compositionally biased region" description="Polar residues" evidence="9">
    <location>
        <begin position="2399"/>
        <end position="2411"/>
    </location>
</feature>
<dbReference type="InterPro" id="IPR009081">
    <property type="entry name" value="PP-bd_ACP"/>
</dbReference>
<dbReference type="InterPro" id="IPR016039">
    <property type="entry name" value="Thiolase-like"/>
</dbReference>
<feature type="domain" description="Carrier" evidence="10">
    <location>
        <begin position="2426"/>
        <end position="2501"/>
    </location>
</feature>
<dbReference type="RefSeq" id="WP_125051309.1">
    <property type="nucleotide sequence ID" value="NZ_BHZD01000001.1"/>
</dbReference>
<evidence type="ECO:0000259" key="11">
    <source>
        <dbReference type="PROSITE" id="PS52004"/>
    </source>
</evidence>
<dbReference type="SMART" id="SM00825">
    <property type="entry name" value="PKS_KS"/>
    <property type="match status" value="2"/>
</dbReference>
<dbReference type="GO" id="GO:0004315">
    <property type="term" value="F:3-oxoacyl-[acyl-carrier-protein] synthase activity"/>
    <property type="evidence" value="ECO:0007669"/>
    <property type="project" value="InterPro"/>
</dbReference>
<dbReference type="SUPFAM" id="SSF51735">
    <property type="entry name" value="NAD(P)-binding Rossmann-fold domains"/>
    <property type="match status" value="2"/>
</dbReference>
<keyword evidence="6" id="KW-0045">Antibiotic biosynthesis</keyword>
<dbReference type="Pfam" id="PF02801">
    <property type="entry name" value="Ketoacyl-synt_C"/>
    <property type="match status" value="2"/>
</dbReference>
<dbReference type="InterPro" id="IPR029058">
    <property type="entry name" value="AB_hydrolase_fold"/>
</dbReference>
<evidence type="ECO:0000256" key="4">
    <source>
        <dbReference type="ARBA" id="ARBA00022832"/>
    </source>
</evidence>
<evidence type="ECO:0000256" key="5">
    <source>
        <dbReference type="ARBA" id="ARBA00023098"/>
    </source>
</evidence>
<dbReference type="GO" id="GO:0006633">
    <property type="term" value="P:fatty acid biosynthetic process"/>
    <property type="evidence" value="ECO:0007669"/>
    <property type="project" value="InterPro"/>
</dbReference>
<dbReference type="Gene3D" id="3.40.47.10">
    <property type="match status" value="2"/>
</dbReference>
<keyword evidence="13" id="KW-1185">Reference proteome</keyword>
<keyword evidence="7" id="KW-0511">Multifunctional enzyme</keyword>
<dbReference type="InterPro" id="IPR014031">
    <property type="entry name" value="Ketoacyl_synth_C"/>
</dbReference>
<organism evidence="12 13">
    <name type="scientific">Streptomyces paromomycinus</name>
    <name type="common">Streptomyces rimosus subsp. paromomycinus</name>
    <dbReference type="NCBI Taxonomy" id="92743"/>
    <lineage>
        <taxon>Bacteria</taxon>
        <taxon>Bacillati</taxon>
        <taxon>Actinomycetota</taxon>
        <taxon>Actinomycetes</taxon>
        <taxon>Kitasatosporales</taxon>
        <taxon>Streptomycetaceae</taxon>
        <taxon>Streptomyces</taxon>
    </lineage>
</organism>
<dbReference type="GO" id="GO:0031177">
    <property type="term" value="F:phosphopantetheine binding"/>
    <property type="evidence" value="ECO:0007669"/>
    <property type="project" value="InterPro"/>
</dbReference>
<dbReference type="InterPro" id="IPR050091">
    <property type="entry name" value="PKS_NRPS_Biosynth_Enz"/>
</dbReference>
<evidence type="ECO:0000256" key="6">
    <source>
        <dbReference type="ARBA" id="ARBA00023194"/>
    </source>
</evidence>
<dbReference type="GO" id="GO:0017000">
    <property type="term" value="P:antibiotic biosynthetic process"/>
    <property type="evidence" value="ECO:0007669"/>
    <property type="project" value="UniProtKB-KW"/>
</dbReference>
<dbReference type="SMART" id="SM00827">
    <property type="entry name" value="PKS_AT"/>
    <property type="match status" value="2"/>
</dbReference>
<dbReference type="PROSITE" id="PS00606">
    <property type="entry name" value="KS3_1"/>
    <property type="match status" value="2"/>
</dbReference>
<proteinExistence type="predicted"/>
<dbReference type="Proteomes" id="UP000286746">
    <property type="component" value="Unassembled WGS sequence"/>
</dbReference>
<dbReference type="SUPFAM" id="SSF52151">
    <property type="entry name" value="FabD/lysophospholipase-like"/>
    <property type="match status" value="2"/>
</dbReference>
<keyword evidence="3" id="KW-0808">Transferase</keyword>
<dbReference type="InterPro" id="IPR036291">
    <property type="entry name" value="NAD(P)-bd_dom_sf"/>
</dbReference>
<keyword evidence="2" id="KW-0597">Phosphoprotein</keyword>
<dbReference type="SMART" id="SM00823">
    <property type="entry name" value="PKS_PP"/>
    <property type="match status" value="2"/>
</dbReference>
<dbReference type="GO" id="GO:0004312">
    <property type="term" value="F:fatty acid synthase activity"/>
    <property type="evidence" value="ECO:0007669"/>
    <property type="project" value="TreeGrafter"/>
</dbReference>
<dbReference type="PANTHER" id="PTHR43775">
    <property type="entry name" value="FATTY ACID SYNTHASE"/>
    <property type="match status" value="1"/>
</dbReference>
<dbReference type="PROSITE" id="PS00012">
    <property type="entry name" value="PHOSPHOPANTETHEINE"/>
    <property type="match status" value="2"/>
</dbReference>
<dbReference type="InterPro" id="IPR001227">
    <property type="entry name" value="Ac_transferase_dom_sf"/>
</dbReference>
<dbReference type="InterPro" id="IPR020806">
    <property type="entry name" value="PKS_PP-bd"/>
</dbReference>
<dbReference type="Gene3D" id="3.40.50.1820">
    <property type="entry name" value="alpha/beta hydrolase"/>
    <property type="match status" value="1"/>
</dbReference>
<dbReference type="InterPro" id="IPR057326">
    <property type="entry name" value="KR_dom"/>
</dbReference>
<comment type="caution">
    <text evidence="12">The sequence shown here is derived from an EMBL/GenBank/DDBJ whole genome shotgun (WGS) entry which is preliminary data.</text>
</comment>
<dbReference type="SUPFAM" id="SSF47336">
    <property type="entry name" value="ACP-like"/>
    <property type="match status" value="2"/>
</dbReference>
<dbReference type="SMART" id="SM00822">
    <property type="entry name" value="PKS_KR"/>
    <property type="match status" value="1"/>
</dbReference>
<dbReference type="PROSITE" id="PS52004">
    <property type="entry name" value="KS3_2"/>
    <property type="match status" value="2"/>
</dbReference>
<dbReference type="Gene3D" id="1.10.1200.10">
    <property type="entry name" value="ACP-like"/>
    <property type="match status" value="2"/>
</dbReference>
<dbReference type="InterPro" id="IPR001031">
    <property type="entry name" value="Thioesterase"/>
</dbReference>
<evidence type="ECO:0000256" key="7">
    <source>
        <dbReference type="ARBA" id="ARBA00023268"/>
    </source>
</evidence>
<dbReference type="Pfam" id="PF08659">
    <property type="entry name" value="KR"/>
    <property type="match status" value="1"/>
</dbReference>
<dbReference type="SMART" id="SM00824">
    <property type="entry name" value="PKS_TE"/>
    <property type="match status" value="1"/>
</dbReference>
<dbReference type="CDD" id="cd00833">
    <property type="entry name" value="PKS"/>
    <property type="match status" value="2"/>
</dbReference>
<dbReference type="SUPFAM" id="SSF53474">
    <property type="entry name" value="alpha/beta-Hydrolases"/>
    <property type="match status" value="1"/>
</dbReference>
<evidence type="ECO:0000256" key="3">
    <source>
        <dbReference type="ARBA" id="ARBA00022679"/>
    </source>
</evidence>
<dbReference type="Gene3D" id="3.30.70.250">
    <property type="entry name" value="Malonyl-CoA ACP transacylase, ACP-binding"/>
    <property type="match status" value="2"/>
</dbReference>
<feature type="domain" description="Ketosynthase family 3 (KS3)" evidence="11">
    <location>
        <begin position="4"/>
        <end position="432"/>
    </location>
</feature>
<name>A0A401VUP0_STREY</name>
<dbReference type="InterPro" id="IPR018201">
    <property type="entry name" value="Ketoacyl_synth_AS"/>
</dbReference>
<feature type="region of interest" description="Disordered" evidence="9">
    <location>
        <begin position="1114"/>
        <end position="1139"/>
    </location>
</feature>